<feature type="region of interest" description="Disordered" evidence="1">
    <location>
        <begin position="785"/>
        <end position="806"/>
    </location>
</feature>
<feature type="region of interest" description="Disordered" evidence="1">
    <location>
        <begin position="25"/>
        <end position="270"/>
    </location>
</feature>
<feature type="compositionally biased region" description="Basic residues" evidence="1">
    <location>
        <begin position="362"/>
        <end position="374"/>
    </location>
</feature>
<feature type="compositionally biased region" description="Basic residues" evidence="1">
    <location>
        <begin position="127"/>
        <end position="137"/>
    </location>
</feature>
<feature type="region of interest" description="Disordered" evidence="1">
    <location>
        <begin position="408"/>
        <end position="431"/>
    </location>
</feature>
<sequence length="868" mass="93418">MASLSFAPPHSHWISASVSQNPYVERRNSAADTPVDSPFSFVPQDLQPRKPVPHKRAPPALPTFSFPQGPEPGPPSKPLVTSSQCSAESSQDGEKITGEDLATPPPLTMAVPPSLPTPGPGLSARGPGRRGHAHRRSAAISSVDLTAIAKAFPPKPVNGSAPSTPVDVKKSHFGNEDVPNLSSRSFPNMKTNCSPPPSPRKSDDRLRASSHSKPEPIETAAELHRPLSVVSSESSVSTICPKKSWPESTAPSTGTITPTSDSTTRPKTAGAKFDLSFTTLGGSNDDVTERPRTASASMVLSHDFSGEAPISSRNKRLLTTRHPLCNSILSEEIPPAPQRAPSSRKQNKKQKKMRSWAGILTRKGKKRTNKRPPSRKAPTPPPVLTRTNSAISSSYGVDFDEDNTIVIRTPTDPNAPRRSLPAALTDDPLTLDTSWKPQSFYEQGREPDMFSPVIDLDAALGPFNTPEMGPECPVSGFSAATRRMYSGGRRGEFVGPEMRYHRRAESAPEMPPFDRVGLNLGRYSTAAMLNPDVFDEKEEDDFLAETNKSGQTEDAPSAPRATQKAAADSGESSVKHSSASTIDYEISENNSGLGIKIVDIAEELMSSNSTTPQSVDSCQSTAVAATPSTPHLDISGLSRSTQREASPKDIVEILDTDDWPLQSEKLSTSISPPPSIRHEKHPSAPLDPSYNVSRVPLQLQSSMQAIDSAFPSPVPSTTSFDPPRLATPSSVTDRLTFSSVYSGEPGSECFHNSAEDVPSLTSSASTMTGTIPRLSSGFYPKATGDRSSSFGVLNRPRPTSSYTNKRSSLVSLSKLVGVASGEKSKLSHEQKAPVDDIDKKKKKKGNRISRLMQFWKSKEKENQKDTQA</sequence>
<feature type="compositionally biased region" description="Polar residues" evidence="1">
    <location>
        <begin position="180"/>
        <end position="193"/>
    </location>
</feature>
<dbReference type="AlphaFoldDB" id="A0AAF0DFS1"/>
<feature type="compositionally biased region" description="Basic and acidic residues" evidence="1">
    <location>
        <begin position="822"/>
        <end position="839"/>
    </location>
</feature>
<feature type="compositionally biased region" description="Polar residues" evidence="1">
    <location>
        <begin position="570"/>
        <end position="579"/>
    </location>
</feature>
<dbReference type="EMBL" id="CP120627">
    <property type="protein sequence ID" value="WEW56796.1"/>
    <property type="molecule type" value="Genomic_DNA"/>
</dbReference>
<feature type="compositionally biased region" description="Low complexity" evidence="1">
    <location>
        <begin position="228"/>
        <end position="237"/>
    </location>
</feature>
<feature type="region of interest" description="Disordered" evidence="1">
    <location>
        <begin position="608"/>
        <end position="690"/>
    </location>
</feature>
<organism evidence="2 3">
    <name type="scientific">Emydomyces testavorans</name>
    <dbReference type="NCBI Taxonomy" id="2070801"/>
    <lineage>
        <taxon>Eukaryota</taxon>
        <taxon>Fungi</taxon>
        <taxon>Dikarya</taxon>
        <taxon>Ascomycota</taxon>
        <taxon>Pezizomycotina</taxon>
        <taxon>Eurotiomycetes</taxon>
        <taxon>Eurotiomycetidae</taxon>
        <taxon>Onygenales</taxon>
        <taxon>Nannizziopsiaceae</taxon>
        <taxon>Emydomyces</taxon>
    </lineage>
</organism>
<protein>
    <recommendedName>
        <fullName evidence="4">Cell wall proline rich protein</fullName>
    </recommendedName>
</protein>
<feature type="compositionally biased region" description="Basic and acidic residues" evidence="1">
    <location>
        <begin position="856"/>
        <end position="868"/>
    </location>
</feature>
<feature type="region of interest" description="Disordered" evidence="1">
    <location>
        <begin position="328"/>
        <end position="388"/>
    </location>
</feature>
<accession>A0AAF0DFS1</accession>
<evidence type="ECO:0000256" key="1">
    <source>
        <dbReference type="SAM" id="MobiDB-lite"/>
    </source>
</evidence>
<evidence type="ECO:0000313" key="2">
    <source>
        <dbReference type="EMBL" id="WEW56796.1"/>
    </source>
</evidence>
<feature type="compositionally biased region" description="Basic and acidic residues" evidence="1">
    <location>
        <begin position="200"/>
        <end position="225"/>
    </location>
</feature>
<evidence type="ECO:0000313" key="3">
    <source>
        <dbReference type="Proteomes" id="UP001219355"/>
    </source>
</evidence>
<feature type="compositionally biased region" description="Low complexity" evidence="1">
    <location>
        <begin position="251"/>
        <end position="266"/>
    </location>
</feature>
<evidence type="ECO:0008006" key="4">
    <source>
        <dbReference type="Google" id="ProtNLM"/>
    </source>
</evidence>
<feature type="compositionally biased region" description="Polar residues" evidence="1">
    <location>
        <begin position="608"/>
        <end position="629"/>
    </location>
</feature>
<feature type="region of interest" description="Disordered" evidence="1">
    <location>
        <begin position="819"/>
        <end position="868"/>
    </location>
</feature>
<feature type="compositionally biased region" description="Pro residues" evidence="1">
    <location>
        <begin position="103"/>
        <end position="119"/>
    </location>
</feature>
<name>A0AAF0DFS1_9EURO</name>
<dbReference type="Proteomes" id="UP001219355">
    <property type="component" value="Chromosome 1"/>
</dbReference>
<feature type="compositionally biased region" description="Basic and acidic residues" evidence="1">
    <location>
        <begin position="641"/>
        <end position="651"/>
    </location>
</feature>
<feature type="compositionally biased region" description="Polar residues" evidence="1">
    <location>
        <begin position="79"/>
        <end position="90"/>
    </location>
</feature>
<proteinExistence type="predicted"/>
<keyword evidence="3" id="KW-1185">Reference proteome</keyword>
<feature type="region of interest" description="Disordered" evidence="1">
    <location>
        <begin position="539"/>
        <end position="579"/>
    </location>
</feature>
<feature type="compositionally biased region" description="Basic residues" evidence="1">
    <location>
        <begin position="345"/>
        <end position="354"/>
    </location>
</feature>
<reference evidence="2" key="1">
    <citation type="submission" date="2023-03" db="EMBL/GenBank/DDBJ databases">
        <title>Emydomyces testavorans Genome Sequence.</title>
        <authorList>
            <person name="Hoyer L."/>
        </authorList>
    </citation>
    <scope>NUCLEOTIDE SEQUENCE</scope>
    <source>
        <strain evidence="2">16-2883</strain>
    </source>
</reference>
<gene>
    <name evidence="2" type="ORF">PRK78_002250</name>
</gene>